<protein>
    <submittedName>
        <fullName evidence="1">Uncharacterized protein</fullName>
    </submittedName>
</protein>
<sequence>MGAGRCCRCHCDMLECKSIVIVSK</sequence>
<reference evidence="1" key="2">
    <citation type="journal article" date="2015" name="Data Brief">
        <title>Shoot transcriptome of the giant reed, Arundo donax.</title>
        <authorList>
            <person name="Barrero R.A."/>
            <person name="Guerrero F.D."/>
            <person name="Moolhuijzen P."/>
            <person name="Goolsby J.A."/>
            <person name="Tidwell J."/>
            <person name="Bellgard S.E."/>
            <person name="Bellgard M.I."/>
        </authorList>
    </citation>
    <scope>NUCLEOTIDE SEQUENCE</scope>
    <source>
        <tissue evidence="1">Shoot tissue taken approximately 20 cm above the soil surface</tissue>
    </source>
</reference>
<reference evidence="1" key="1">
    <citation type="submission" date="2014-09" db="EMBL/GenBank/DDBJ databases">
        <authorList>
            <person name="Magalhaes I.L.F."/>
            <person name="Oliveira U."/>
            <person name="Santos F.R."/>
            <person name="Vidigal T.H.D.A."/>
            <person name="Brescovit A.D."/>
            <person name="Santos A.J."/>
        </authorList>
    </citation>
    <scope>NUCLEOTIDE SEQUENCE</scope>
    <source>
        <tissue evidence="1">Shoot tissue taken approximately 20 cm above the soil surface</tissue>
    </source>
</reference>
<organism evidence="1">
    <name type="scientific">Arundo donax</name>
    <name type="common">Giant reed</name>
    <name type="synonym">Donax arundinaceus</name>
    <dbReference type="NCBI Taxonomy" id="35708"/>
    <lineage>
        <taxon>Eukaryota</taxon>
        <taxon>Viridiplantae</taxon>
        <taxon>Streptophyta</taxon>
        <taxon>Embryophyta</taxon>
        <taxon>Tracheophyta</taxon>
        <taxon>Spermatophyta</taxon>
        <taxon>Magnoliopsida</taxon>
        <taxon>Liliopsida</taxon>
        <taxon>Poales</taxon>
        <taxon>Poaceae</taxon>
        <taxon>PACMAD clade</taxon>
        <taxon>Arundinoideae</taxon>
        <taxon>Arundineae</taxon>
        <taxon>Arundo</taxon>
    </lineage>
</organism>
<accession>A0A0A9FBJ1</accession>
<dbReference type="AlphaFoldDB" id="A0A0A9FBJ1"/>
<evidence type="ECO:0000313" key="1">
    <source>
        <dbReference type="EMBL" id="JAE10425.1"/>
    </source>
</evidence>
<proteinExistence type="predicted"/>
<dbReference type="EMBL" id="GBRH01187471">
    <property type="protein sequence ID" value="JAE10425.1"/>
    <property type="molecule type" value="Transcribed_RNA"/>
</dbReference>
<name>A0A0A9FBJ1_ARUDO</name>